<comment type="caution">
    <text evidence="1">The sequence shown here is derived from an EMBL/GenBank/DDBJ whole genome shotgun (WGS) entry which is preliminary data.</text>
</comment>
<evidence type="ECO:0000313" key="1">
    <source>
        <dbReference type="EMBL" id="KAG4304973.1"/>
    </source>
</evidence>
<name>A0ACB7CDF7_9ASCO</name>
<organism evidence="1 2">
    <name type="scientific">Pneumocystis oryctolagi</name>
    <dbReference type="NCBI Taxonomy" id="42067"/>
    <lineage>
        <taxon>Eukaryota</taxon>
        <taxon>Fungi</taxon>
        <taxon>Dikarya</taxon>
        <taxon>Ascomycota</taxon>
        <taxon>Taphrinomycotina</taxon>
        <taxon>Pneumocystomycetes</taxon>
        <taxon>Pneumocystaceae</taxon>
        <taxon>Pneumocystis</taxon>
    </lineage>
</organism>
<dbReference type="EMBL" id="JABTEG010000005">
    <property type="protein sequence ID" value="KAG4304973.1"/>
    <property type="molecule type" value="Genomic_DNA"/>
</dbReference>
<evidence type="ECO:0000313" key="2">
    <source>
        <dbReference type="Proteomes" id="UP000768646"/>
    </source>
</evidence>
<reference evidence="1 2" key="1">
    <citation type="journal article" date="2021" name="Commun. Biol.">
        <title>Genomic insights into the host specific adaptation of the Pneumocystis genus.</title>
        <authorList>
            <person name="Cisse O.H."/>
            <person name="Ma L."/>
            <person name="Dekker J.P."/>
            <person name="Khil P.P."/>
            <person name="Youn J.-H."/>
            <person name="Brenchley J.M."/>
            <person name="Blair R."/>
            <person name="Pahar B."/>
            <person name="Chabe M."/>
            <person name="Van Rompay K.K.A."/>
            <person name="Keesler R."/>
            <person name="Sukura A."/>
            <person name="Hirsch V."/>
            <person name="Kutty G."/>
            <person name="Liu Y."/>
            <person name="Peng L."/>
            <person name="Chen J."/>
            <person name="Song J."/>
            <person name="Weissenbacher-Lang C."/>
            <person name="Xu J."/>
            <person name="Upham N.S."/>
            <person name="Stajich J.E."/>
            <person name="Cuomo C.A."/>
            <person name="Cushion M.T."/>
            <person name="Kovacs J.A."/>
        </authorList>
    </citation>
    <scope>NUCLEOTIDE SEQUENCE [LARGE SCALE GENOMIC DNA]</scope>
    <source>
        <strain evidence="1 2">RABM</strain>
    </source>
</reference>
<accession>A0ACB7CDF7</accession>
<protein>
    <submittedName>
        <fullName evidence="1">Uncharacterized protein</fullName>
    </submittedName>
</protein>
<proteinExistence type="predicted"/>
<dbReference type="Proteomes" id="UP000768646">
    <property type="component" value="Unassembled WGS sequence"/>
</dbReference>
<gene>
    <name evidence="1" type="ORF">PORY_001648</name>
</gene>
<sequence>MTIQTTKPNEYTIIDLTQNSSSDSSDNYSTLKIPSEENSSTSIHSDKVSSGSGLAGVCCAICLEAPTDLSATPCGHLFCLACIQRALGHSTCPVCRQRVRRHRILPLEVMLAPNKEE</sequence>
<keyword evidence="2" id="KW-1185">Reference proteome</keyword>